<dbReference type="PROSITE" id="PS51186">
    <property type="entry name" value="GNAT"/>
    <property type="match status" value="1"/>
</dbReference>
<dbReference type="CDD" id="cd04301">
    <property type="entry name" value="NAT_SF"/>
    <property type="match status" value="1"/>
</dbReference>
<dbReference type="Gene3D" id="3.40.630.30">
    <property type="match status" value="1"/>
</dbReference>
<dbReference type="InterPro" id="IPR000182">
    <property type="entry name" value="GNAT_dom"/>
</dbReference>
<keyword evidence="2" id="KW-0012">Acyltransferase</keyword>
<keyword evidence="2" id="KW-0808">Transferase</keyword>
<dbReference type="GO" id="GO:0016747">
    <property type="term" value="F:acyltransferase activity, transferring groups other than amino-acyl groups"/>
    <property type="evidence" value="ECO:0007669"/>
    <property type="project" value="InterPro"/>
</dbReference>
<dbReference type="EC" id="2.3.1.-" evidence="2"/>
<dbReference type="InterPro" id="IPR016181">
    <property type="entry name" value="Acyl_CoA_acyltransferase"/>
</dbReference>
<evidence type="ECO:0000313" key="2">
    <source>
        <dbReference type="EMBL" id="WKN34897.1"/>
    </source>
</evidence>
<reference evidence="2" key="1">
    <citation type="journal article" date="2023" name="Comput. Struct. Biotechnol. J.">
        <title>Discovery of a novel marine Bacteroidetes with a rich repertoire of carbohydrate-active enzymes.</title>
        <authorList>
            <person name="Chen B."/>
            <person name="Liu G."/>
            <person name="Chen Q."/>
            <person name="Wang H."/>
            <person name="Liu L."/>
            <person name="Tang K."/>
        </authorList>
    </citation>
    <scope>NUCLEOTIDE SEQUENCE</scope>
    <source>
        <strain evidence="2">TK19036</strain>
    </source>
</reference>
<name>A0AA49GHQ9_9BACT</name>
<dbReference type="Pfam" id="PF13673">
    <property type="entry name" value="Acetyltransf_10"/>
    <property type="match status" value="1"/>
</dbReference>
<feature type="domain" description="N-acetyltransferase" evidence="1">
    <location>
        <begin position="1"/>
        <end position="151"/>
    </location>
</feature>
<dbReference type="AlphaFoldDB" id="A0AA49GHQ9"/>
<accession>A0AA49GHQ9</accession>
<reference evidence="2" key="2">
    <citation type="journal article" date="2024" name="Antonie Van Leeuwenhoek">
        <title>Roseihalotalea indica gen. nov., sp. nov., a halophilic Bacteroidetes from mesopelagic Southwest Indian Ocean with higher carbohydrate metabolic potential.</title>
        <authorList>
            <person name="Chen B."/>
            <person name="Zhang M."/>
            <person name="Lin D."/>
            <person name="Ye J."/>
            <person name="Tang K."/>
        </authorList>
    </citation>
    <scope>NUCLEOTIDE SEQUENCE</scope>
    <source>
        <strain evidence="2">TK19036</strain>
    </source>
</reference>
<organism evidence="2">
    <name type="scientific">Roseihalotalea indica</name>
    <dbReference type="NCBI Taxonomy" id="2867963"/>
    <lineage>
        <taxon>Bacteria</taxon>
        <taxon>Pseudomonadati</taxon>
        <taxon>Bacteroidota</taxon>
        <taxon>Cytophagia</taxon>
        <taxon>Cytophagales</taxon>
        <taxon>Catalimonadaceae</taxon>
        <taxon>Roseihalotalea</taxon>
    </lineage>
</organism>
<protein>
    <submittedName>
        <fullName evidence="2">GNAT family N-acetyltransferase</fullName>
        <ecNumber evidence="2">2.3.1.-</ecNumber>
    </submittedName>
</protein>
<sequence>MTILESTRNDLLSILELQKVCYWQEAEIYDDFVIPPLTQTLASITHDFEQQVILKAESEKTIVGSVRGYLEGETCKIGRLIVHQDFQNKGIGAQLMRAIEERFAEAQMYELFTGHLSAKNLYLYKKLGYTAFRQERVNNRLELVFLEKKNDQ</sequence>
<dbReference type="SUPFAM" id="SSF55729">
    <property type="entry name" value="Acyl-CoA N-acyltransferases (Nat)"/>
    <property type="match status" value="1"/>
</dbReference>
<gene>
    <name evidence="2" type="ORF">K4G66_21210</name>
</gene>
<dbReference type="EMBL" id="CP120682">
    <property type="protein sequence ID" value="WKN34897.1"/>
    <property type="molecule type" value="Genomic_DNA"/>
</dbReference>
<proteinExistence type="predicted"/>
<evidence type="ECO:0000259" key="1">
    <source>
        <dbReference type="PROSITE" id="PS51186"/>
    </source>
</evidence>